<keyword evidence="1" id="KW-0479">Metal-binding</keyword>
<dbReference type="STRING" id="1123237.Salmuc_01627"/>
<evidence type="ECO:0000256" key="1">
    <source>
        <dbReference type="ARBA" id="ARBA00022723"/>
    </source>
</evidence>
<sequence>MELVFANSDDVRHALMIPGLNPMVSVEFTGPGLQRTTFLTPDEDITLEFHCHVETHEKMGMVGRIIVGGGSPEAHGPEHDETAPHGPAPSELFEGVGTLVSVDARRGRVVIDHEEIEGFMGAMTMSFSVEPREQIIDLSPGAKVRFAIDPDARAIVSIAEDSAE</sequence>
<dbReference type="Proteomes" id="UP000015347">
    <property type="component" value="Unassembled WGS sequence"/>
</dbReference>
<organism evidence="2 3">
    <name type="scientific">Salipiger mucosus DSM 16094</name>
    <dbReference type="NCBI Taxonomy" id="1123237"/>
    <lineage>
        <taxon>Bacteria</taxon>
        <taxon>Pseudomonadati</taxon>
        <taxon>Pseudomonadota</taxon>
        <taxon>Alphaproteobacteria</taxon>
        <taxon>Rhodobacterales</taxon>
        <taxon>Roseobacteraceae</taxon>
        <taxon>Salipiger</taxon>
    </lineage>
</organism>
<dbReference type="Gene3D" id="2.40.50.320">
    <property type="entry name" value="Copper binding periplasmic protein CusF"/>
    <property type="match status" value="1"/>
</dbReference>
<dbReference type="InterPro" id="IPR002355">
    <property type="entry name" value="Cu_oxidase_Cu_BS"/>
</dbReference>
<dbReference type="GO" id="GO:0005507">
    <property type="term" value="F:copper ion binding"/>
    <property type="evidence" value="ECO:0007669"/>
    <property type="project" value="InterPro"/>
</dbReference>
<gene>
    <name evidence="2" type="ORF">Salmuc_01627</name>
</gene>
<evidence type="ECO:0000313" key="3">
    <source>
        <dbReference type="Proteomes" id="UP000015347"/>
    </source>
</evidence>
<reference evidence="3" key="1">
    <citation type="journal article" date="2014" name="Stand. Genomic Sci.">
        <title>Genome sequence of the exopolysaccharide-producing Salipiger mucosus type strain (DSM 16094(T)), a moderately halophilic member of the Roseobacter clade.</title>
        <authorList>
            <person name="Riedel T."/>
            <person name="Spring S."/>
            <person name="Fiebig A."/>
            <person name="Petersen J."/>
            <person name="Kyrpides N.C."/>
            <person name="Goker M."/>
            <person name="Klenk H.P."/>
        </authorList>
    </citation>
    <scope>NUCLEOTIDE SEQUENCE [LARGE SCALE GENOMIC DNA]</scope>
    <source>
        <strain evidence="3">DSM 16094</strain>
    </source>
</reference>
<evidence type="ECO:0000313" key="2">
    <source>
        <dbReference type="EMBL" id="EPX83852.1"/>
    </source>
</evidence>
<dbReference type="InterPro" id="IPR021647">
    <property type="entry name" value="CusF_Ec"/>
</dbReference>
<accession>S9QW77</accession>
<dbReference type="OrthoDB" id="7371803at2"/>
<dbReference type="Pfam" id="PF11604">
    <property type="entry name" value="CusF_Ec"/>
    <property type="match status" value="1"/>
</dbReference>
<name>S9QW77_9RHOB</name>
<dbReference type="InterPro" id="IPR042230">
    <property type="entry name" value="CusF_sf"/>
</dbReference>
<dbReference type="PROSITE" id="PS00080">
    <property type="entry name" value="MULTICOPPER_OXIDASE2"/>
    <property type="match status" value="1"/>
</dbReference>
<comment type="caution">
    <text evidence="2">The sequence shown here is derived from an EMBL/GenBank/DDBJ whole genome shotgun (WGS) entry which is preliminary data.</text>
</comment>
<dbReference type="HOGENOM" id="CLU_1617850_0_0_5"/>
<dbReference type="AlphaFoldDB" id="S9QW77"/>
<dbReference type="Gene3D" id="2.60.40.420">
    <property type="entry name" value="Cupredoxins - blue copper proteins"/>
    <property type="match status" value="1"/>
</dbReference>
<keyword evidence="3" id="KW-1185">Reference proteome</keyword>
<dbReference type="SUPFAM" id="SSF49503">
    <property type="entry name" value="Cupredoxins"/>
    <property type="match status" value="1"/>
</dbReference>
<protein>
    <recommendedName>
        <fullName evidence="4">Copper-binding protein</fullName>
    </recommendedName>
</protein>
<dbReference type="InterPro" id="IPR008972">
    <property type="entry name" value="Cupredoxin"/>
</dbReference>
<proteinExistence type="predicted"/>
<evidence type="ECO:0008006" key="4">
    <source>
        <dbReference type="Google" id="ProtNLM"/>
    </source>
</evidence>
<dbReference type="RefSeq" id="WP_020041709.1">
    <property type="nucleotide sequence ID" value="NZ_KE557274.1"/>
</dbReference>
<dbReference type="EMBL" id="APVH01000013">
    <property type="protein sequence ID" value="EPX83852.1"/>
    <property type="molecule type" value="Genomic_DNA"/>
</dbReference>